<dbReference type="Proteomes" id="UP000799779">
    <property type="component" value="Unassembled WGS sequence"/>
</dbReference>
<keyword evidence="1" id="KW-1133">Transmembrane helix</keyword>
<dbReference type="AlphaFoldDB" id="A0A6A5W9G1"/>
<gene>
    <name evidence="2" type="ORF">P154DRAFT_281595</name>
</gene>
<name>A0A6A5W9G1_9PLEO</name>
<sequence>MKTRVSALHDGRLAFAQWFATDCVVAAARWHVCVEVTCPHLLPAPLGCSKNGRGLRRIGAGAGSCAAGEVGCRETVNETLGSRDREAGASWAQARAWAWRSQAGMQKGRVGLRRTAWAHASGAQQRDSPHPLLLSIFAAAPIAPVVFVAPVHL</sequence>
<keyword evidence="1" id="KW-0472">Membrane</keyword>
<keyword evidence="1" id="KW-0812">Transmembrane</keyword>
<evidence type="ECO:0000313" key="3">
    <source>
        <dbReference type="Proteomes" id="UP000799779"/>
    </source>
</evidence>
<protein>
    <submittedName>
        <fullName evidence="2">Uncharacterized protein</fullName>
    </submittedName>
</protein>
<proteinExistence type="predicted"/>
<reference evidence="2" key="1">
    <citation type="journal article" date="2020" name="Stud. Mycol.">
        <title>101 Dothideomycetes genomes: a test case for predicting lifestyles and emergence of pathogens.</title>
        <authorList>
            <person name="Haridas S."/>
            <person name="Albert R."/>
            <person name="Binder M."/>
            <person name="Bloem J."/>
            <person name="Labutti K."/>
            <person name="Salamov A."/>
            <person name="Andreopoulos B."/>
            <person name="Baker S."/>
            <person name="Barry K."/>
            <person name="Bills G."/>
            <person name="Bluhm B."/>
            <person name="Cannon C."/>
            <person name="Castanera R."/>
            <person name="Culley D."/>
            <person name="Daum C."/>
            <person name="Ezra D."/>
            <person name="Gonzalez J."/>
            <person name="Henrissat B."/>
            <person name="Kuo A."/>
            <person name="Liang C."/>
            <person name="Lipzen A."/>
            <person name="Lutzoni F."/>
            <person name="Magnuson J."/>
            <person name="Mondo S."/>
            <person name="Nolan M."/>
            <person name="Ohm R."/>
            <person name="Pangilinan J."/>
            <person name="Park H.-J."/>
            <person name="Ramirez L."/>
            <person name="Alfaro M."/>
            <person name="Sun H."/>
            <person name="Tritt A."/>
            <person name="Yoshinaga Y."/>
            <person name="Zwiers L.-H."/>
            <person name="Turgeon B."/>
            <person name="Goodwin S."/>
            <person name="Spatafora J."/>
            <person name="Crous P."/>
            <person name="Grigoriev I."/>
        </authorList>
    </citation>
    <scope>NUCLEOTIDE SEQUENCE</scope>
    <source>
        <strain evidence="2">CBS 123094</strain>
    </source>
</reference>
<feature type="transmembrane region" description="Helical" evidence="1">
    <location>
        <begin position="132"/>
        <end position="151"/>
    </location>
</feature>
<dbReference type="EMBL" id="ML977613">
    <property type="protein sequence ID" value="KAF1997504.1"/>
    <property type="molecule type" value="Genomic_DNA"/>
</dbReference>
<keyword evidence="3" id="KW-1185">Reference proteome</keyword>
<evidence type="ECO:0000256" key="1">
    <source>
        <dbReference type="SAM" id="Phobius"/>
    </source>
</evidence>
<organism evidence="2 3">
    <name type="scientific">Amniculicola lignicola CBS 123094</name>
    <dbReference type="NCBI Taxonomy" id="1392246"/>
    <lineage>
        <taxon>Eukaryota</taxon>
        <taxon>Fungi</taxon>
        <taxon>Dikarya</taxon>
        <taxon>Ascomycota</taxon>
        <taxon>Pezizomycotina</taxon>
        <taxon>Dothideomycetes</taxon>
        <taxon>Pleosporomycetidae</taxon>
        <taxon>Pleosporales</taxon>
        <taxon>Amniculicolaceae</taxon>
        <taxon>Amniculicola</taxon>
    </lineage>
</organism>
<accession>A0A6A5W9G1</accession>
<evidence type="ECO:0000313" key="2">
    <source>
        <dbReference type="EMBL" id="KAF1997504.1"/>
    </source>
</evidence>